<proteinExistence type="predicted"/>
<dbReference type="EMBL" id="CP056067">
    <property type="protein sequence ID" value="UVC54541.1"/>
    <property type="molecule type" value="Genomic_DNA"/>
</dbReference>
<evidence type="ECO:0000313" key="1">
    <source>
        <dbReference type="EMBL" id="UVC54541.1"/>
    </source>
</evidence>
<sequence length="13" mass="1572">MELTVYLLGPFWC</sequence>
<organism evidence="1 2">
    <name type="scientific">Theileria orientalis</name>
    <dbReference type="NCBI Taxonomy" id="68886"/>
    <lineage>
        <taxon>Eukaryota</taxon>
        <taxon>Sar</taxon>
        <taxon>Alveolata</taxon>
        <taxon>Apicomplexa</taxon>
        <taxon>Aconoidasida</taxon>
        <taxon>Piroplasmida</taxon>
        <taxon>Theileriidae</taxon>
        <taxon>Theileria</taxon>
    </lineage>
</organism>
<protein>
    <submittedName>
        <fullName evidence="1">Uncharacterized protein</fullName>
    </submittedName>
</protein>
<evidence type="ECO:0000313" key="2">
    <source>
        <dbReference type="Proteomes" id="UP000244803"/>
    </source>
</evidence>
<gene>
    <name evidence="1" type="ORF">MACJ_004091</name>
</gene>
<name>A0A976SL27_THEOR</name>
<accession>A0A976SL27</accession>
<dbReference type="Proteomes" id="UP000244803">
    <property type="component" value="Chromosome 4"/>
</dbReference>
<reference evidence="1" key="1">
    <citation type="submission" date="2022-07" db="EMBL/GenBank/DDBJ databases">
        <title>Evaluation of T. orientalis genome assembly methods using nanopore sequencing and analysis of variation between genomes.</title>
        <authorList>
            <person name="Yam J."/>
            <person name="Micallef M.L."/>
            <person name="Liu M."/>
            <person name="Djordjevic S.P."/>
            <person name="Bogema D.R."/>
            <person name="Jenkins C."/>
        </authorList>
    </citation>
    <scope>NUCLEOTIDE SEQUENCE</scope>
    <source>
        <strain evidence="1">Fish Creek</strain>
    </source>
</reference>